<dbReference type="GeneID" id="67014843"/>
<dbReference type="SMART" id="SM00066">
    <property type="entry name" value="GAL4"/>
    <property type="match status" value="1"/>
</dbReference>
<dbReference type="EMBL" id="CAJRGZ010000016">
    <property type="protein sequence ID" value="CAG5153722.1"/>
    <property type="molecule type" value="Genomic_DNA"/>
</dbReference>
<dbReference type="CDD" id="cd00067">
    <property type="entry name" value="GAL4"/>
    <property type="match status" value="1"/>
</dbReference>
<dbReference type="PANTHER" id="PTHR47424">
    <property type="entry name" value="REGULATORY PROTEIN GAL4"/>
    <property type="match status" value="1"/>
</dbReference>
<dbReference type="Pfam" id="PF00172">
    <property type="entry name" value="Zn_clus"/>
    <property type="match status" value="1"/>
</dbReference>
<evidence type="ECO:0000256" key="2">
    <source>
        <dbReference type="ARBA" id="ARBA00023015"/>
    </source>
</evidence>
<dbReference type="PROSITE" id="PS50048">
    <property type="entry name" value="ZN2_CY6_FUNGAL_2"/>
    <property type="match status" value="1"/>
</dbReference>
<evidence type="ECO:0000256" key="4">
    <source>
        <dbReference type="ARBA" id="ARBA00023242"/>
    </source>
</evidence>
<dbReference type="InterPro" id="IPR007219">
    <property type="entry name" value="XnlR_reg_dom"/>
</dbReference>
<dbReference type="InterPro" id="IPR036864">
    <property type="entry name" value="Zn2-C6_fun-type_DNA-bd_sf"/>
</dbReference>
<protein>
    <recommendedName>
        <fullName evidence="5">Zn(2)-C6 fungal-type domain-containing protein</fullName>
    </recommendedName>
</protein>
<keyword evidence="7" id="KW-1185">Reference proteome</keyword>
<name>A0A8J2MZZ3_9PLEO</name>
<dbReference type="Proteomes" id="UP000676310">
    <property type="component" value="Unassembled WGS sequence"/>
</dbReference>
<evidence type="ECO:0000256" key="3">
    <source>
        <dbReference type="ARBA" id="ARBA00023163"/>
    </source>
</evidence>
<dbReference type="Pfam" id="PF04082">
    <property type="entry name" value="Fungal_trans"/>
    <property type="match status" value="1"/>
</dbReference>
<dbReference type="GO" id="GO:0000981">
    <property type="term" value="F:DNA-binding transcription factor activity, RNA polymerase II-specific"/>
    <property type="evidence" value="ECO:0007669"/>
    <property type="project" value="InterPro"/>
</dbReference>
<dbReference type="OrthoDB" id="3266505at2759"/>
<keyword evidence="1" id="KW-0479">Metal-binding</keyword>
<dbReference type="SUPFAM" id="SSF57701">
    <property type="entry name" value="Zn2/Cys6 DNA-binding domain"/>
    <property type="match status" value="1"/>
</dbReference>
<accession>A0A8J2MZZ3</accession>
<proteinExistence type="predicted"/>
<comment type="caution">
    <text evidence="6">The sequence shown here is derived from an EMBL/GenBank/DDBJ whole genome shotgun (WGS) entry which is preliminary data.</text>
</comment>
<dbReference type="GO" id="GO:0003677">
    <property type="term" value="F:DNA binding"/>
    <property type="evidence" value="ECO:0007669"/>
    <property type="project" value="InterPro"/>
</dbReference>
<dbReference type="PROSITE" id="PS00463">
    <property type="entry name" value="ZN2_CY6_FUNGAL_1"/>
    <property type="match status" value="1"/>
</dbReference>
<dbReference type="SMART" id="SM00906">
    <property type="entry name" value="Fungal_trans"/>
    <property type="match status" value="1"/>
</dbReference>
<gene>
    <name evidence="6" type="ORF">ALTATR162_LOCUS3301</name>
</gene>
<organism evidence="6 7">
    <name type="scientific">Alternaria atra</name>
    <dbReference type="NCBI Taxonomy" id="119953"/>
    <lineage>
        <taxon>Eukaryota</taxon>
        <taxon>Fungi</taxon>
        <taxon>Dikarya</taxon>
        <taxon>Ascomycota</taxon>
        <taxon>Pezizomycotina</taxon>
        <taxon>Dothideomycetes</taxon>
        <taxon>Pleosporomycetidae</taxon>
        <taxon>Pleosporales</taxon>
        <taxon>Pleosporineae</taxon>
        <taxon>Pleosporaceae</taxon>
        <taxon>Alternaria</taxon>
        <taxon>Alternaria sect. Ulocladioides</taxon>
    </lineage>
</organism>
<keyword evidence="2" id="KW-0805">Transcription regulation</keyword>
<evidence type="ECO:0000313" key="6">
    <source>
        <dbReference type="EMBL" id="CAG5153722.1"/>
    </source>
</evidence>
<evidence type="ECO:0000313" key="7">
    <source>
        <dbReference type="Proteomes" id="UP000676310"/>
    </source>
</evidence>
<dbReference type="InterPro" id="IPR001138">
    <property type="entry name" value="Zn2Cys6_DnaBD"/>
</dbReference>
<keyword evidence="3" id="KW-0804">Transcription</keyword>
<dbReference type="PANTHER" id="PTHR47424:SF6">
    <property type="entry name" value="PROLINE UTILIZATION TRANS-ACTIVATOR"/>
    <property type="match status" value="1"/>
</dbReference>
<evidence type="ECO:0000259" key="5">
    <source>
        <dbReference type="PROSITE" id="PS50048"/>
    </source>
</evidence>
<dbReference type="GO" id="GO:0008270">
    <property type="term" value="F:zinc ion binding"/>
    <property type="evidence" value="ECO:0007669"/>
    <property type="project" value="InterPro"/>
</dbReference>
<keyword evidence="4" id="KW-0539">Nucleus</keyword>
<dbReference type="RefSeq" id="XP_043166842.1">
    <property type="nucleotide sequence ID" value="XM_043310907.1"/>
</dbReference>
<dbReference type="GO" id="GO:0006351">
    <property type="term" value="P:DNA-templated transcription"/>
    <property type="evidence" value="ECO:0007669"/>
    <property type="project" value="InterPro"/>
</dbReference>
<sequence>MTSFEPATKRARLSGPVEEAARTPQACTSCRERKIKCCGNHPCRYCAKRNLQCTFLNNGRKKLYSVTYVEELERKIASTIATTTAGSLANGTPPVATPHSTELDHDLGTSPIVLEPTMSSSLNFGSRIKSLHSEHVPNSVGSVSICDASPDNVYNLEPGGVKQRRTSADITWPSEEQAHDLLNTVLTSIGSLQHLIDPRSFSDKLSSFYEEDENRARTDDLCYIEVLMIFALGELLQGKMEEGSSFPGATYFLEAVNSLPSLCNLRKSGTLAIEIMGLFAFFLQCSDRKDDAYIYAGVALRLAISNGLAREHPITQMKRSEKTHRNRLWWTIYMQERRLAAATGNPVGILDDNITIKLPTESAGFPPTLALKINIEIARLSGLITQGIYGLEGRSEGQFLRTVHDLLGELKKVRRNLADEFPLDFSKTFIITRTGATLYLMLFQAIILTTRPIILHLAKSKLEGNDVDLSNAASSALQIFATTCIEAAGMSLDVLHSLKQQELLAKFGYFDLDAAVSAAFVFVLVESLQSTGSPRSGLHGIRGATRILQYLIKHGNKAAAKRMSDVEHICQHLGIEIGIPTVVASPAAAEGPLDSTYHRALHDPVSSVEDTTASDGPHAVETYEEPALDTDWRQALFELPDHSSHLPNSLESNNELYGIPSIDDISDFNLDFGNDFILTGADEIDWEEFERQITRNQ</sequence>
<dbReference type="AlphaFoldDB" id="A0A8J2MZZ3"/>
<feature type="domain" description="Zn(2)-C6 fungal-type" evidence="5">
    <location>
        <begin position="26"/>
        <end position="55"/>
    </location>
</feature>
<reference evidence="6" key="1">
    <citation type="submission" date="2021-05" db="EMBL/GenBank/DDBJ databases">
        <authorList>
            <person name="Stam R."/>
        </authorList>
    </citation>
    <scope>NUCLEOTIDE SEQUENCE</scope>
    <source>
        <strain evidence="6">CS162</strain>
    </source>
</reference>
<dbReference type="Gene3D" id="4.10.240.10">
    <property type="entry name" value="Zn(2)-C6 fungal-type DNA-binding domain"/>
    <property type="match status" value="1"/>
</dbReference>
<dbReference type="InterPro" id="IPR051127">
    <property type="entry name" value="Fungal_SecMet_Regulators"/>
</dbReference>
<dbReference type="CDD" id="cd12148">
    <property type="entry name" value="fungal_TF_MHR"/>
    <property type="match status" value="1"/>
</dbReference>
<evidence type="ECO:0000256" key="1">
    <source>
        <dbReference type="ARBA" id="ARBA00022723"/>
    </source>
</evidence>